<dbReference type="InterPro" id="IPR052736">
    <property type="entry name" value="Stf3_sulfotransferase"/>
</dbReference>
<gene>
    <name evidence="1" type="ORF">OJF2_54860</name>
</gene>
<organism evidence="1 2">
    <name type="scientific">Aquisphaera giovannonii</name>
    <dbReference type="NCBI Taxonomy" id="406548"/>
    <lineage>
        <taxon>Bacteria</taxon>
        <taxon>Pseudomonadati</taxon>
        <taxon>Planctomycetota</taxon>
        <taxon>Planctomycetia</taxon>
        <taxon>Isosphaerales</taxon>
        <taxon>Isosphaeraceae</taxon>
        <taxon>Aquisphaera</taxon>
    </lineage>
</organism>
<dbReference type="PANTHER" id="PTHR36451:SF1">
    <property type="entry name" value="OMEGA-HYDROXY-BETA-DIHYDROMENAQUINONE-9 SULFOTRANSFERASE STF3"/>
    <property type="match status" value="1"/>
</dbReference>
<dbReference type="Proteomes" id="UP000324233">
    <property type="component" value="Chromosome"/>
</dbReference>
<dbReference type="AlphaFoldDB" id="A0A5B9W9Z3"/>
<accession>A0A5B9W9Z3</accession>
<sequence length="380" mass="44479">MLYLPRLLLATHLVHLLEGITYADWVRLLRRERFRVSPVCWPRAAWITLRSLLNSDLARRTAMRFGAEIESARVEAPVFVLGHYRSGTTFLHELLATDPRFASPTRFQTFNPRTFLLTERWLGALTEPFMLPRRVQEDEVAYMNLTQQSPYLDWCFPRSETGYRRFLTFRDATDDEIAAWSDGIRSFLRSLTVRYRKPLILKSPPHTGRIRLLLELFPDARFVHIRRDPYTVYRSTMGLIRDLRPVFRLQSGAADEDQERVLATYREMYDAYFEDRPLVPDGRLVEVAYEDLEADPIGQLRTIYEGLSLADFEPVRGAMRGYLDSIQGYRKNRHRPLDEPIRRRISECWARCFDEWGYPREPVAVPVTAPSSAASDSRPR</sequence>
<dbReference type="EMBL" id="CP042997">
    <property type="protein sequence ID" value="QEH36901.1"/>
    <property type="molecule type" value="Genomic_DNA"/>
</dbReference>
<evidence type="ECO:0000313" key="2">
    <source>
        <dbReference type="Proteomes" id="UP000324233"/>
    </source>
</evidence>
<dbReference type="Gene3D" id="3.40.50.300">
    <property type="entry name" value="P-loop containing nucleotide triphosphate hydrolases"/>
    <property type="match status" value="1"/>
</dbReference>
<protein>
    <submittedName>
        <fullName evidence="1">Sulfotransferase domain protein</fullName>
    </submittedName>
</protein>
<keyword evidence="1" id="KW-0808">Transferase</keyword>
<dbReference type="OrthoDB" id="9777890at2"/>
<name>A0A5B9W9Z3_9BACT</name>
<evidence type="ECO:0000313" key="1">
    <source>
        <dbReference type="EMBL" id="QEH36901.1"/>
    </source>
</evidence>
<dbReference type="GO" id="GO:0016740">
    <property type="term" value="F:transferase activity"/>
    <property type="evidence" value="ECO:0007669"/>
    <property type="project" value="UniProtKB-KW"/>
</dbReference>
<dbReference type="PANTHER" id="PTHR36451">
    <property type="entry name" value="PAPS-DEPENDENT SULFOTRANSFERASE STF3"/>
    <property type="match status" value="1"/>
</dbReference>
<keyword evidence="2" id="KW-1185">Reference proteome</keyword>
<proteinExistence type="predicted"/>
<dbReference type="KEGG" id="agv:OJF2_54860"/>
<reference evidence="1 2" key="1">
    <citation type="submission" date="2019-08" db="EMBL/GenBank/DDBJ databases">
        <title>Deep-cultivation of Planctomycetes and their phenomic and genomic characterization uncovers novel biology.</title>
        <authorList>
            <person name="Wiegand S."/>
            <person name="Jogler M."/>
            <person name="Boedeker C."/>
            <person name="Pinto D."/>
            <person name="Vollmers J."/>
            <person name="Rivas-Marin E."/>
            <person name="Kohn T."/>
            <person name="Peeters S.H."/>
            <person name="Heuer A."/>
            <person name="Rast P."/>
            <person name="Oberbeckmann S."/>
            <person name="Bunk B."/>
            <person name="Jeske O."/>
            <person name="Meyerdierks A."/>
            <person name="Storesund J.E."/>
            <person name="Kallscheuer N."/>
            <person name="Luecker S."/>
            <person name="Lage O.M."/>
            <person name="Pohl T."/>
            <person name="Merkel B.J."/>
            <person name="Hornburger P."/>
            <person name="Mueller R.-W."/>
            <person name="Bruemmer F."/>
            <person name="Labrenz M."/>
            <person name="Spormann A.M."/>
            <person name="Op den Camp H."/>
            <person name="Overmann J."/>
            <person name="Amann R."/>
            <person name="Jetten M.S.M."/>
            <person name="Mascher T."/>
            <person name="Medema M.H."/>
            <person name="Devos D.P."/>
            <person name="Kaster A.-K."/>
            <person name="Ovreas L."/>
            <person name="Rohde M."/>
            <person name="Galperin M.Y."/>
            <person name="Jogler C."/>
        </authorList>
    </citation>
    <scope>NUCLEOTIDE SEQUENCE [LARGE SCALE GENOMIC DNA]</scope>
    <source>
        <strain evidence="1 2">OJF2</strain>
    </source>
</reference>
<dbReference type="InterPro" id="IPR027417">
    <property type="entry name" value="P-loop_NTPase"/>
</dbReference>
<dbReference type="RefSeq" id="WP_148596531.1">
    <property type="nucleotide sequence ID" value="NZ_CP042997.1"/>
</dbReference>
<dbReference type="Pfam" id="PF13469">
    <property type="entry name" value="Sulfotransfer_3"/>
    <property type="match status" value="1"/>
</dbReference>
<dbReference type="SUPFAM" id="SSF52540">
    <property type="entry name" value="P-loop containing nucleoside triphosphate hydrolases"/>
    <property type="match status" value="1"/>
</dbReference>